<keyword evidence="2" id="KW-1185">Reference proteome</keyword>
<comment type="caution">
    <text evidence="1">The sequence shown here is derived from an EMBL/GenBank/DDBJ whole genome shotgun (WGS) entry which is preliminary data.</text>
</comment>
<evidence type="ECO:0000313" key="1">
    <source>
        <dbReference type="EMBL" id="GAB05553.1"/>
    </source>
</evidence>
<accession>G7GPM8</accession>
<evidence type="ECO:0000313" key="2">
    <source>
        <dbReference type="Proteomes" id="UP000006023"/>
    </source>
</evidence>
<sequence>MRVRTGTSSRRNLLNWIVRLPVSAETGIPQINRGLFPAARNRVPGRAGEIDPVGPKGAR</sequence>
<proteinExistence type="predicted"/>
<protein>
    <submittedName>
        <fullName evidence="1">Uncharacterized protein</fullName>
    </submittedName>
</protein>
<reference evidence="1 2" key="1">
    <citation type="submission" date="2011-11" db="EMBL/GenBank/DDBJ databases">
        <title>Whole genome shotgun sequence of Gordonia amarae NBRC 15530.</title>
        <authorList>
            <person name="Takarada H."/>
            <person name="Hosoyama A."/>
            <person name="Tsuchikane K."/>
            <person name="Katsumata H."/>
            <person name="Yamazaki S."/>
            <person name="Fujita N."/>
        </authorList>
    </citation>
    <scope>NUCLEOTIDE SEQUENCE [LARGE SCALE GENOMIC DNA]</scope>
    <source>
        <strain evidence="1 2">NBRC 15530</strain>
    </source>
</reference>
<dbReference type="AlphaFoldDB" id="G7GPM8"/>
<name>G7GPM8_9ACTN</name>
<dbReference type="EMBL" id="BAED01000040">
    <property type="protein sequence ID" value="GAB05553.1"/>
    <property type="molecule type" value="Genomic_DNA"/>
</dbReference>
<organism evidence="1 2">
    <name type="scientific">Gordonia amarae NBRC 15530</name>
    <dbReference type="NCBI Taxonomy" id="1075090"/>
    <lineage>
        <taxon>Bacteria</taxon>
        <taxon>Bacillati</taxon>
        <taxon>Actinomycetota</taxon>
        <taxon>Actinomycetes</taxon>
        <taxon>Mycobacteriales</taxon>
        <taxon>Gordoniaceae</taxon>
        <taxon>Gordonia</taxon>
    </lineage>
</organism>
<dbReference type="Proteomes" id="UP000006023">
    <property type="component" value="Unassembled WGS sequence"/>
</dbReference>
<dbReference type="STRING" id="1075090.GOAMR_40_00430"/>
<gene>
    <name evidence="1" type="ORF">GOAMR_40_00430</name>
</gene>